<dbReference type="RefSeq" id="XP_067513528.1">
    <property type="nucleotide sequence ID" value="XM_067657427.1"/>
</dbReference>
<dbReference type="Pfam" id="PF13975">
    <property type="entry name" value="gag-asp_proteas"/>
    <property type="match status" value="1"/>
</dbReference>
<dbReference type="InParanoid" id="I1BPK2"/>
<name>I1BPK2_RHIO9</name>
<keyword evidence="3" id="KW-0064">Aspartyl protease</keyword>
<dbReference type="Proteomes" id="UP000009138">
    <property type="component" value="Unassembled WGS sequence"/>
</dbReference>
<evidence type="ECO:0000313" key="7">
    <source>
        <dbReference type="Proteomes" id="UP000009138"/>
    </source>
</evidence>
<reference evidence="6 7" key="1">
    <citation type="journal article" date="2009" name="PLoS Genet.">
        <title>Genomic analysis of the basal lineage fungus Rhizopus oryzae reveals a whole-genome duplication.</title>
        <authorList>
            <person name="Ma L.-J."/>
            <person name="Ibrahim A.S."/>
            <person name="Skory C."/>
            <person name="Grabherr M.G."/>
            <person name="Burger G."/>
            <person name="Butler M."/>
            <person name="Elias M."/>
            <person name="Idnurm A."/>
            <person name="Lang B.F."/>
            <person name="Sone T."/>
            <person name="Abe A."/>
            <person name="Calvo S.E."/>
            <person name="Corrochano L.M."/>
            <person name="Engels R."/>
            <person name="Fu J."/>
            <person name="Hansberg W."/>
            <person name="Kim J.-M."/>
            <person name="Kodira C.D."/>
            <person name="Koehrsen M.J."/>
            <person name="Liu B."/>
            <person name="Miranda-Saavedra D."/>
            <person name="O'Leary S."/>
            <person name="Ortiz-Castellanos L."/>
            <person name="Poulter R."/>
            <person name="Rodriguez-Romero J."/>
            <person name="Ruiz-Herrera J."/>
            <person name="Shen Y.-Q."/>
            <person name="Zeng Q."/>
            <person name="Galagan J."/>
            <person name="Birren B.W."/>
            <person name="Cuomo C.A."/>
            <person name="Wickes B.L."/>
        </authorList>
    </citation>
    <scope>NUCLEOTIDE SEQUENCE [LARGE SCALE GENOMIC DNA]</scope>
    <source>
        <strain evidence="7">RA 99-880 / ATCC MYA-4621 / FGSC 9543 / NRRL 43880</strain>
    </source>
</reference>
<keyword evidence="2" id="KW-0645">Protease</keyword>
<proteinExistence type="inferred from homology"/>
<dbReference type="STRING" id="246409.I1BPK2"/>
<accession>I1BPK2</accession>
<dbReference type="CDD" id="cd00303">
    <property type="entry name" value="retropepsin_like"/>
    <property type="match status" value="1"/>
</dbReference>
<dbReference type="GO" id="GO:0004190">
    <property type="term" value="F:aspartic-type endopeptidase activity"/>
    <property type="evidence" value="ECO:0007669"/>
    <property type="project" value="UniProtKB-KW"/>
</dbReference>
<dbReference type="GO" id="GO:0006508">
    <property type="term" value="P:proteolysis"/>
    <property type="evidence" value="ECO:0007669"/>
    <property type="project" value="UniProtKB-KW"/>
</dbReference>
<dbReference type="PANTHER" id="PTHR12917:SF1">
    <property type="entry name" value="AT13091P"/>
    <property type="match status" value="1"/>
</dbReference>
<feature type="compositionally biased region" description="Acidic residues" evidence="5">
    <location>
        <begin position="260"/>
        <end position="288"/>
    </location>
</feature>
<evidence type="ECO:0000256" key="2">
    <source>
        <dbReference type="ARBA" id="ARBA00022670"/>
    </source>
</evidence>
<dbReference type="OrthoDB" id="2285352at2759"/>
<dbReference type="SUPFAM" id="SSF50630">
    <property type="entry name" value="Acid proteases"/>
    <property type="match status" value="1"/>
</dbReference>
<evidence type="ECO:0000256" key="5">
    <source>
        <dbReference type="SAM" id="MobiDB-lite"/>
    </source>
</evidence>
<comment type="similarity">
    <text evidence="1">Belongs to the DDI1 family.</text>
</comment>
<keyword evidence="4" id="KW-0378">Hydrolase</keyword>
<protein>
    <recommendedName>
        <fullName evidence="8">Aspartic peptidase DDI1-type domain-containing protein</fullName>
    </recommendedName>
</protein>
<gene>
    <name evidence="6" type="ORF">RO3G_02836</name>
</gene>
<feature type="region of interest" description="Disordered" evidence="5">
    <location>
        <begin position="244"/>
        <end position="289"/>
    </location>
</feature>
<dbReference type="InterPro" id="IPR021109">
    <property type="entry name" value="Peptidase_aspartic_dom_sf"/>
</dbReference>
<feature type="compositionally biased region" description="Basic and acidic residues" evidence="5">
    <location>
        <begin position="247"/>
        <end position="259"/>
    </location>
</feature>
<keyword evidence="7" id="KW-1185">Reference proteome</keyword>
<evidence type="ECO:0000256" key="3">
    <source>
        <dbReference type="ARBA" id="ARBA00022750"/>
    </source>
</evidence>
<dbReference type="PANTHER" id="PTHR12917">
    <property type="entry name" value="ASPARTYL PROTEASE DDI-RELATED"/>
    <property type="match status" value="1"/>
</dbReference>
<dbReference type="eggNOG" id="ENOG502SV25">
    <property type="taxonomic scope" value="Eukaryota"/>
</dbReference>
<evidence type="ECO:0000313" key="6">
    <source>
        <dbReference type="EMBL" id="EIE78132.1"/>
    </source>
</evidence>
<organism evidence="6 7">
    <name type="scientific">Rhizopus delemar (strain RA 99-880 / ATCC MYA-4621 / FGSC 9543 / NRRL 43880)</name>
    <name type="common">Mucormycosis agent</name>
    <name type="synonym">Rhizopus arrhizus var. delemar</name>
    <dbReference type="NCBI Taxonomy" id="246409"/>
    <lineage>
        <taxon>Eukaryota</taxon>
        <taxon>Fungi</taxon>
        <taxon>Fungi incertae sedis</taxon>
        <taxon>Mucoromycota</taxon>
        <taxon>Mucoromycotina</taxon>
        <taxon>Mucoromycetes</taxon>
        <taxon>Mucorales</taxon>
        <taxon>Mucorineae</taxon>
        <taxon>Rhizopodaceae</taxon>
        <taxon>Rhizopus</taxon>
    </lineage>
</organism>
<evidence type="ECO:0000256" key="1">
    <source>
        <dbReference type="ARBA" id="ARBA00009136"/>
    </source>
</evidence>
<dbReference type="AlphaFoldDB" id="I1BPK2"/>
<dbReference type="GeneID" id="93609808"/>
<dbReference type="EMBL" id="CH476733">
    <property type="protein sequence ID" value="EIE78132.1"/>
    <property type="molecule type" value="Genomic_DNA"/>
</dbReference>
<evidence type="ECO:0008006" key="8">
    <source>
        <dbReference type="Google" id="ProtNLM"/>
    </source>
</evidence>
<sequence length="453" mass="50681">MPKQPIQATGSMEVDSDLPIEIKPKPIKRKTKAPPIRYDIVSDVMNQKADISVGDLMVAAPTLRRKLASACRPKRIPVTETSKETMAVIEEDDIHTTAVYSKINIGDKTVKVLVDCGAAKTCMSKSLADALGLEIDAASESVFTLGNGSKQPALGVIYDVPIEVQEDLIIPCTVEVLPACPTHLIIGNNWLNRAKAKIDFNSSTLKVSYKNKKAEIEIFFLRKNTPLPKISSYIQSYQHPISSTNSKETKKVHFENDKADSEDDEVEEESEESTDEESTEEEEVEDEEHSLLLLENDYKKDIQIKNLKNQCILEASSDGLTIPANSSKTIIIKKPKDELRGLMYSFEITSTKILQKTGILDPCHNFITNKKSLEIRIHNRSNDNIILDPGEEIGILEKLNLKEDTIIQAYDVEKNIHLCTMEMTEAMDKETSDEDKETLEAEKYITDRIGLAL</sequence>
<dbReference type="VEuPathDB" id="FungiDB:RO3G_02836"/>
<dbReference type="OMA" id="NDWVYLF"/>
<evidence type="ECO:0000256" key="4">
    <source>
        <dbReference type="ARBA" id="ARBA00022801"/>
    </source>
</evidence>
<dbReference type="Gene3D" id="2.40.70.10">
    <property type="entry name" value="Acid Proteases"/>
    <property type="match status" value="1"/>
</dbReference>